<proteinExistence type="predicted"/>
<geneLocation type="plasmid" evidence="1 2">
    <name>pSFLA02</name>
</geneLocation>
<dbReference type="AlphaFoldDB" id="A0A8D3WNB6"/>
<name>A0A8D3WNB6_STRFA</name>
<accession>A0A8D3WNB6</accession>
<keyword evidence="1" id="KW-0614">Plasmid</keyword>
<gene>
    <name evidence="1" type="ORF">Sfla_6687</name>
</gene>
<reference evidence="1 2" key="1">
    <citation type="submission" date="2011-01" db="EMBL/GenBank/DDBJ databases">
        <title>Complete sequence of plasmid2 of Streptomyces flavogriseus ATCC 33331.</title>
        <authorList>
            <consortium name="US DOE Joint Genome Institute"/>
            <person name="Lucas S."/>
            <person name="Copeland A."/>
            <person name="Lapidus A."/>
            <person name="Cheng J.-F."/>
            <person name="Goodwin L."/>
            <person name="Pitluck S."/>
            <person name="Davenport K."/>
            <person name="Detter J.C."/>
            <person name="Han C."/>
            <person name="Tapia R."/>
            <person name="Land M."/>
            <person name="Hauser L."/>
            <person name="Kyrpides N."/>
            <person name="Ivanova N."/>
            <person name="Ovchinnikova G."/>
            <person name="Pagani I."/>
            <person name="Brumm P."/>
            <person name="Mead D."/>
            <person name="Woyke T."/>
        </authorList>
    </citation>
    <scope>NUCLEOTIDE SEQUENCE [LARGE SCALE GENOMIC DNA]</scope>
    <source>
        <strain evidence="2">ATCC 33331 / IAF-45CD</strain>
        <plasmid evidence="1 2">pSFLA02</plasmid>
    </source>
</reference>
<dbReference type="OrthoDB" id="4328047at2"/>
<protein>
    <submittedName>
        <fullName evidence="1">Uncharacterized protein</fullName>
    </submittedName>
</protein>
<organism evidence="1 2">
    <name type="scientific">Streptomyces pratensis (strain ATCC 33331 / IAF-45CD)</name>
    <dbReference type="NCBI Taxonomy" id="591167"/>
    <lineage>
        <taxon>Bacteria</taxon>
        <taxon>Bacillati</taxon>
        <taxon>Actinomycetota</taxon>
        <taxon>Actinomycetes</taxon>
        <taxon>Kitasatosporales</taxon>
        <taxon>Streptomycetaceae</taxon>
        <taxon>Streptomyces</taxon>
    </lineage>
</organism>
<evidence type="ECO:0000313" key="1">
    <source>
        <dbReference type="EMBL" id="ADW07984.1"/>
    </source>
</evidence>
<sequence length="256" mass="28819">MRALLLIALAAAAWAAWHWSRFPGKWDHAFSTRYASDRASLVTGRRSLREVNKEAARAENSARKRAGAEEAKYQQDIQELENEIAGLLRPGLGSHVKGPIGDLTLYKHAVKKTGENPVDIPLAGLTATFRSDPTYMIDLTLPGSRTHRTKYPRRREPGDEATPFFTAEQLSDFTLEIMNAAADESNFRACRDARLPRARKELEAAQNNSAARDEALQTLQDVCAWQKSNPRRIEALANLEEKRRQWQQLTGKMPPK</sequence>
<dbReference type="Proteomes" id="UP000002066">
    <property type="component" value="Plasmid pSFLA02"/>
</dbReference>
<dbReference type="KEGG" id="sfa:Sfla_6687"/>
<dbReference type="EMBL" id="CP002477">
    <property type="protein sequence ID" value="ADW07984.1"/>
    <property type="molecule type" value="Genomic_DNA"/>
</dbReference>
<evidence type="ECO:0000313" key="2">
    <source>
        <dbReference type="Proteomes" id="UP000002066"/>
    </source>
</evidence>